<gene>
    <name evidence="1" type="ORF">PAP_04090</name>
</gene>
<accession>A0A075LSH5</accession>
<dbReference type="KEGG" id="ppac:PAP_04090"/>
<evidence type="ECO:0000313" key="2">
    <source>
        <dbReference type="Proteomes" id="UP000027981"/>
    </source>
</evidence>
<sequence length="38" mass="4733">MEWLVMLHGYMHVMEFERRRKKPVVEEMELVEELKNNA</sequence>
<reference evidence="2" key="1">
    <citation type="submission" date="2013-06" db="EMBL/GenBank/DDBJ databases">
        <title>Complete Genome Sequence of Hyperthermophilic Palaeococcus pacificus DY20341T, Isolated from a Deep-Sea Hydrothermal Sediments.</title>
        <authorList>
            <person name="Zeng X."/>
            <person name="Shao Z."/>
        </authorList>
    </citation>
    <scope>NUCLEOTIDE SEQUENCE [LARGE SCALE GENOMIC DNA]</scope>
    <source>
        <strain evidence="2">DY20341</strain>
    </source>
</reference>
<reference evidence="1 2" key="2">
    <citation type="journal article" date="2015" name="Genome Announc.">
        <title>Complete Genome Sequence of Hyperthermophilic Piezophilic Archaeon Palaeococcus pacificus DY20341T, Isolated from Deep-Sea Hydrothermal Sediments.</title>
        <authorList>
            <person name="Zeng X."/>
            <person name="Jebbar M."/>
            <person name="Shao Z."/>
        </authorList>
    </citation>
    <scope>NUCLEOTIDE SEQUENCE [LARGE SCALE GENOMIC DNA]</scope>
    <source>
        <strain evidence="1 2">DY20341</strain>
    </source>
</reference>
<dbReference type="Proteomes" id="UP000027981">
    <property type="component" value="Chromosome"/>
</dbReference>
<protein>
    <submittedName>
        <fullName evidence="1">Uncharacterized protein</fullName>
    </submittedName>
</protein>
<proteinExistence type="predicted"/>
<dbReference type="HOGENOM" id="CLU_219927_0_0_2"/>
<dbReference type="AlphaFoldDB" id="A0A075LSH5"/>
<organism evidence="1 2">
    <name type="scientific">Palaeococcus pacificus DY20341</name>
    <dbReference type="NCBI Taxonomy" id="1343739"/>
    <lineage>
        <taxon>Archaea</taxon>
        <taxon>Methanobacteriati</taxon>
        <taxon>Methanobacteriota</taxon>
        <taxon>Thermococci</taxon>
        <taxon>Thermococcales</taxon>
        <taxon>Thermococcaceae</taxon>
        <taxon>Palaeococcus</taxon>
    </lineage>
</organism>
<keyword evidence="2" id="KW-1185">Reference proteome</keyword>
<dbReference type="EMBL" id="CP006019">
    <property type="protein sequence ID" value="AIF69234.1"/>
    <property type="molecule type" value="Genomic_DNA"/>
</dbReference>
<name>A0A075LSH5_9EURY</name>
<evidence type="ECO:0000313" key="1">
    <source>
        <dbReference type="EMBL" id="AIF69234.1"/>
    </source>
</evidence>